<sequence>MSTHDRPARVAHDVQREVSALIARGLKDPRIGGFITVTGAKMSPDLRDCTVYVSVHGDEPVKKQTMAGLAAAAGYLKREVARNLKLRLVPNLRFSYDESIEEGDKIDRLLREVSEKEGWKK</sequence>
<dbReference type="NCBIfam" id="TIGR00082">
    <property type="entry name" value="rbfA"/>
    <property type="match status" value="1"/>
</dbReference>
<dbReference type="Gene3D" id="3.30.300.20">
    <property type="match status" value="1"/>
</dbReference>
<accession>A0ABM7X903</accession>
<dbReference type="SUPFAM" id="SSF89919">
    <property type="entry name" value="Ribosome-binding factor A, RbfA"/>
    <property type="match status" value="1"/>
</dbReference>
<comment type="subcellular location">
    <subcellularLocation>
        <location evidence="3">Cytoplasm</location>
    </subcellularLocation>
</comment>
<dbReference type="Proteomes" id="UP001162734">
    <property type="component" value="Chromosome"/>
</dbReference>
<proteinExistence type="inferred from homology"/>
<evidence type="ECO:0000256" key="3">
    <source>
        <dbReference type="HAMAP-Rule" id="MF_00003"/>
    </source>
</evidence>
<keyword evidence="1 3" id="KW-0963">Cytoplasm</keyword>
<comment type="function">
    <text evidence="3">One of several proteins that assist in the late maturation steps of the functional core of the 30S ribosomal subunit. Associates with free 30S ribosomal subunits (but not with 30S subunits that are part of 70S ribosomes or polysomes). Required for efficient processing of 16S rRNA. May interact with the 5'-terminal helix region of 16S rRNA.</text>
</comment>
<dbReference type="InterPro" id="IPR000238">
    <property type="entry name" value="RbfA"/>
</dbReference>
<dbReference type="PANTHER" id="PTHR33515:SF1">
    <property type="entry name" value="RIBOSOME-BINDING FACTOR A, CHLOROPLASTIC-RELATED"/>
    <property type="match status" value="1"/>
</dbReference>
<dbReference type="InterPro" id="IPR015946">
    <property type="entry name" value="KH_dom-like_a/b"/>
</dbReference>
<organism evidence="4 5">
    <name type="scientific">Anaeromyxobacter paludicola</name>
    <dbReference type="NCBI Taxonomy" id="2918171"/>
    <lineage>
        <taxon>Bacteria</taxon>
        <taxon>Pseudomonadati</taxon>
        <taxon>Myxococcota</taxon>
        <taxon>Myxococcia</taxon>
        <taxon>Myxococcales</taxon>
        <taxon>Cystobacterineae</taxon>
        <taxon>Anaeromyxobacteraceae</taxon>
        <taxon>Anaeromyxobacter</taxon>
    </lineage>
</organism>
<evidence type="ECO:0000313" key="4">
    <source>
        <dbReference type="EMBL" id="BDG08317.1"/>
    </source>
</evidence>
<comment type="subunit">
    <text evidence="3">Monomer. Binds 30S ribosomal subunits, but not 50S ribosomal subunits or 70S ribosomes.</text>
</comment>
<reference evidence="5" key="1">
    <citation type="journal article" date="2022" name="Int. J. Syst. Evol. Microbiol.">
        <title>Anaeromyxobacter oryzae sp. nov., Anaeromyxobacter diazotrophicus sp. nov. and Anaeromyxobacter paludicola sp. nov., isolated from paddy soils.</title>
        <authorList>
            <person name="Itoh H."/>
            <person name="Xu Z."/>
            <person name="Mise K."/>
            <person name="Masuda Y."/>
            <person name="Ushijima N."/>
            <person name="Hayakawa C."/>
            <person name="Shiratori Y."/>
            <person name="Senoo K."/>
        </authorList>
    </citation>
    <scope>NUCLEOTIDE SEQUENCE [LARGE SCALE GENOMIC DNA]</scope>
    <source>
        <strain evidence="5">Red630</strain>
    </source>
</reference>
<gene>
    <name evidence="3 4" type="primary">rbfA</name>
    <name evidence="4" type="ORF">AMPC_14300</name>
</gene>
<dbReference type="PROSITE" id="PS01319">
    <property type="entry name" value="RBFA"/>
    <property type="match status" value="1"/>
</dbReference>
<comment type="similarity">
    <text evidence="3">Belongs to the RbfA family.</text>
</comment>
<dbReference type="HAMAP" id="MF_00003">
    <property type="entry name" value="RbfA"/>
    <property type="match status" value="1"/>
</dbReference>
<keyword evidence="2 3" id="KW-0690">Ribosome biogenesis</keyword>
<dbReference type="Pfam" id="PF02033">
    <property type="entry name" value="RBFA"/>
    <property type="match status" value="1"/>
</dbReference>
<dbReference type="InterPro" id="IPR023799">
    <property type="entry name" value="RbfA_dom_sf"/>
</dbReference>
<dbReference type="EMBL" id="AP025592">
    <property type="protein sequence ID" value="BDG08317.1"/>
    <property type="molecule type" value="Genomic_DNA"/>
</dbReference>
<dbReference type="PANTHER" id="PTHR33515">
    <property type="entry name" value="RIBOSOME-BINDING FACTOR A, CHLOROPLASTIC-RELATED"/>
    <property type="match status" value="1"/>
</dbReference>
<evidence type="ECO:0000256" key="1">
    <source>
        <dbReference type="ARBA" id="ARBA00022490"/>
    </source>
</evidence>
<dbReference type="InterPro" id="IPR020053">
    <property type="entry name" value="Ribosome-bd_factorA_CS"/>
</dbReference>
<dbReference type="RefSeq" id="WP_248345500.1">
    <property type="nucleotide sequence ID" value="NZ_AP025592.1"/>
</dbReference>
<name>A0ABM7X903_9BACT</name>
<protein>
    <recommendedName>
        <fullName evidence="3">Ribosome-binding factor A</fullName>
    </recommendedName>
</protein>
<evidence type="ECO:0000313" key="5">
    <source>
        <dbReference type="Proteomes" id="UP001162734"/>
    </source>
</evidence>
<evidence type="ECO:0000256" key="2">
    <source>
        <dbReference type="ARBA" id="ARBA00022517"/>
    </source>
</evidence>
<keyword evidence="5" id="KW-1185">Reference proteome</keyword>